<feature type="transmembrane region" description="Helical" evidence="1">
    <location>
        <begin position="23"/>
        <end position="47"/>
    </location>
</feature>
<dbReference type="AlphaFoldDB" id="A0A1R3WG90"/>
<evidence type="ECO:0000313" key="3">
    <source>
        <dbReference type="Proteomes" id="UP000192455"/>
    </source>
</evidence>
<keyword evidence="3" id="KW-1185">Reference proteome</keyword>
<protein>
    <submittedName>
        <fullName evidence="2">Flp pilus assembly protein TadG</fullName>
    </submittedName>
</protein>
<dbReference type="STRING" id="515897.SAMN05421849_0666"/>
<name>A0A1R3WG90_9RHOB</name>
<dbReference type="RefSeq" id="WP_076647327.1">
    <property type="nucleotide sequence ID" value="NZ_FTPS01000001.1"/>
</dbReference>
<keyword evidence="1" id="KW-0472">Membrane</keyword>
<dbReference type="EMBL" id="FTPS01000001">
    <property type="protein sequence ID" value="SIT77100.1"/>
    <property type="molecule type" value="Genomic_DNA"/>
</dbReference>
<reference evidence="2 3" key="1">
    <citation type="submission" date="2017-01" db="EMBL/GenBank/DDBJ databases">
        <authorList>
            <person name="Mah S.A."/>
            <person name="Swanson W.J."/>
            <person name="Moy G.W."/>
            <person name="Vacquier V.D."/>
        </authorList>
    </citation>
    <scope>NUCLEOTIDE SEQUENCE [LARGE SCALE GENOMIC DNA]</scope>
    <source>
        <strain evidence="2 3">DSM 21219</strain>
    </source>
</reference>
<gene>
    <name evidence="2" type="ORF">SAMN05421849_0666</name>
</gene>
<evidence type="ECO:0000256" key="1">
    <source>
        <dbReference type="SAM" id="Phobius"/>
    </source>
</evidence>
<accession>A0A1R3WG90</accession>
<sequence length="192" mass="21500">MMRRRHRSALPAPLRRFLRGEDAAVSVEFILAMPMLFWAFAACFVFFDGFRQSTINLRAAYTISDMISRETAGIDSTYIDSMQRLLALMARSGSDTALRVTILRWEDDAGRHYVDWSASRGFPGAITNTTAATMAGRLPLMSDGERIILVETSNTYTPVFKVGIGPRELQNFVFTRPRFAPQIAWVGPRPGG</sequence>
<evidence type="ECO:0000313" key="2">
    <source>
        <dbReference type="EMBL" id="SIT77100.1"/>
    </source>
</evidence>
<keyword evidence="1" id="KW-1133">Transmembrane helix</keyword>
<proteinExistence type="predicted"/>
<organism evidence="2 3">
    <name type="scientific">Pontibaca methylaminivorans</name>
    <dbReference type="NCBI Taxonomy" id="515897"/>
    <lineage>
        <taxon>Bacteria</taxon>
        <taxon>Pseudomonadati</taxon>
        <taxon>Pseudomonadota</taxon>
        <taxon>Alphaproteobacteria</taxon>
        <taxon>Rhodobacterales</taxon>
        <taxon>Roseobacteraceae</taxon>
        <taxon>Pontibaca</taxon>
    </lineage>
</organism>
<dbReference type="Proteomes" id="UP000192455">
    <property type="component" value="Unassembled WGS sequence"/>
</dbReference>
<keyword evidence="1" id="KW-0812">Transmembrane</keyword>